<keyword evidence="7 12" id="KW-1133">Transmembrane helix</keyword>
<dbReference type="InterPro" id="IPR004089">
    <property type="entry name" value="MCPsignal_dom"/>
</dbReference>
<feature type="domain" description="Methyl-accepting transducer" evidence="13">
    <location>
        <begin position="271"/>
        <end position="500"/>
    </location>
</feature>
<dbReference type="GO" id="GO:0005886">
    <property type="term" value="C:plasma membrane"/>
    <property type="evidence" value="ECO:0007669"/>
    <property type="project" value="UniProtKB-SubCell"/>
</dbReference>
<dbReference type="InterPro" id="IPR035440">
    <property type="entry name" value="4HB_MCP_dom_sf"/>
</dbReference>
<protein>
    <submittedName>
        <fullName evidence="15">HAMP domain-containing protein</fullName>
    </submittedName>
</protein>
<dbReference type="PROSITE" id="PS50885">
    <property type="entry name" value="HAMP"/>
    <property type="match status" value="1"/>
</dbReference>
<evidence type="ECO:0000256" key="11">
    <source>
        <dbReference type="PROSITE-ProRule" id="PRU00284"/>
    </source>
</evidence>
<dbReference type="Proteomes" id="UP000605024">
    <property type="component" value="Unassembled WGS sequence"/>
</dbReference>
<dbReference type="CDD" id="cd11386">
    <property type="entry name" value="MCP_signal"/>
    <property type="match status" value="1"/>
</dbReference>
<keyword evidence="9 11" id="KW-0807">Transducer</keyword>
<evidence type="ECO:0000256" key="5">
    <source>
        <dbReference type="ARBA" id="ARBA00022519"/>
    </source>
</evidence>
<dbReference type="SMART" id="SM00304">
    <property type="entry name" value="HAMP"/>
    <property type="match status" value="1"/>
</dbReference>
<evidence type="ECO:0000256" key="4">
    <source>
        <dbReference type="ARBA" id="ARBA00022500"/>
    </source>
</evidence>
<comment type="subcellular location">
    <subcellularLocation>
        <location evidence="1">Cell inner membrane</location>
        <topology evidence="1">Multi-pass membrane protein</topology>
    </subcellularLocation>
</comment>
<evidence type="ECO:0000256" key="1">
    <source>
        <dbReference type="ARBA" id="ARBA00004429"/>
    </source>
</evidence>
<evidence type="ECO:0000313" key="16">
    <source>
        <dbReference type="Proteomes" id="UP000605024"/>
    </source>
</evidence>
<evidence type="ECO:0000259" key="13">
    <source>
        <dbReference type="PROSITE" id="PS50111"/>
    </source>
</evidence>
<evidence type="ECO:0000256" key="6">
    <source>
        <dbReference type="ARBA" id="ARBA00022692"/>
    </source>
</evidence>
<feature type="transmembrane region" description="Helical" evidence="12">
    <location>
        <begin position="191"/>
        <end position="212"/>
    </location>
</feature>
<evidence type="ECO:0000256" key="10">
    <source>
        <dbReference type="ARBA" id="ARBA00029447"/>
    </source>
</evidence>
<keyword evidence="8 12" id="KW-0472">Membrane</keyword>
<dbReference type="InterPro" id="IPR003122">
    <property type="entry name" value="Tar_rcpt_lig-bd"/>
</dbReference>
<dbReference type="InterPro" id="IPR004090">
    <property type="entry name" value="Chemotax_Me-accpt_rcpt"/>
</dbReference>
<dbReference type="CDD" id="cd06225">
    <property type="entry name" value="HAMP"/>
    <property type="match status" value="1"/>
</dbReference>
<dbReference type="Pfam" id="PF00672">
    <property type="entry name" value="HAMP"/>
    <property type="match status" value="1"/>
</dbReference>
<dbReference type="PANTHER" id="PTHR43531">
    <property type="entry name" value="PROTEIN ICFG"/>
    <property type="match status" value="1"/>
</dbReference>
<keyword evidence="4" id="KW-0145">Chemotaxis</keyword>
<dbReference type="InterPro" id="IPR003660">
    <property type="entry name" value="HAMP_dom"/>
</dbReference>
<dbReference type="InterPro" id="IPR051310">
    <property type="entry name" value="MCP_chemotaxis"/>
</dbReference>
<keyword evidence="6 12" id="KW-0812">Transmembrane</keyword>
<evidence type="ECO:0000256" key="2">
    <source>
        <dbReference type="ARBA" id="ARBA00022475"/>
    </source>
</evidence>
<dbReference type="SUPFAM" id="SSF47170">
    <property type="entry name" value="Aspartate receptor, ligand-binding domain"/>
    <property type="match status" value="1"/>
</dbReference>
<comment type="similarity">
    <text evidence="10">Belongs to the methyl-accepting chemotaxis (MCP) protein family.</text>
</comment>
<dbReference type="AlphaFoldDB" id="A0A8I0KNM0"/>
<sequence>MLKNMRIKTSLLLLLLLFTFMQFFSNGFELVDLKGNQKNTLLLHNIIKEQDTLHKVVEAVYKVRSVRDNIQQHNATDARQTVNQMQDQMAYARKQFDIFWGIPGLTADDPQIGKIIRTAFEQQMNAEQKSIDTLNQTLSSNSIINAQENANAELLAARKNFDNEVTNYYKSTMLIGEKIVAQTHVQFNTSILKVSVILVITVLIFFICNFWLNRTIIQPLKIVSEHFARIGKGDLSHPVKVSGNNEIGVLCLNLHNMQKGLRETVSTIRDGVESINIGMQEIASGNSDLSTRTEQQAAAVVETAASMEQISVTTKNNTDKSHQASVMTSESTEMALRGERLMSDMVEKIHLISRNAQSVNEISNVIDSIAFQTNILALNAAVEAARAGESGRGFAVVASEVRTLAQRSASSAKEISELVAKAAISVKEGVEIAENSGAMMADIAKAIRNINVLMEDISGASGEQSRGIEQIRVAVTQMEQVTQQNASLVEEIAATTGSVEEQSAMLSQAVAVFQVEENQPEIQHNK</sequence>
<dbReference type="Pfam" id="PF02203">
    <property type="entry name" value="TarH"/>
    <property type="match status" value="1"/>
</dbReference>
<dbReference type="PROSITE" id="PS50111">
    <property type="entry name" value="CHEMOTAXIS_TRANSDUC_2"/>
    <property type="match status" value="1"/>
</dbReference>
<organism evidence="15 16">
    <name type="scientific">Citrobacter braakii</name>
    <dbReference type="NCBI Taxonomy" id="57706"/>
    <lineage>
        <taxon>Bacteria</taxon>
        <taxon>Pseudomonadati</taxon>
        <taxon>Pseudomonadota</taxon>
        <taxon>Gammaproteobacteria</taxon>
        <taxon>Enterobacterales</taxon>
        <taxon>Enterobacteriaceae</taxon>
        <taxon>Citrobacter</taxon>
        <taxon>Citrobacter freundii complex</taxon>
    </lineage>
</organism>
<dbReference type="EMBL" id="JACXSK010000001">
    <property type="protein sequence ID" value="MBD3121146.1"/>
    <property type="molecule type" value="Genomic_DNA"/>
</dbReference>
<keyword evidence="5" id="KW-0997">Cell inner membrane</keyword>
<evidence type="ECO:0000256" key="7">
    <source>
        <dbReference type="ARBA" id="ARBA00022989"/>
    </source>
</evidence>
<dbReference type="Gene3D" id="1.20.120.30">
    <property type="entry name" value="Aspartate receptor, ligand-binding domain"/>
    <property type="match status" value="1"/>
</dbReference>
<evidence type="ECO:0000256" key="12">
    <source>
        <dbReference type="SAM" id="Phobius"/>
    </source>
</evidence>
<comment type="caution">
    <text evidence="15">The sequence shown here is derived from an EMBL/GenBank/DDBJ whole genome shotgun (WGS) entry which is preliminary data.</text>
</comment>
<evidence type="ECO:0000256" key="3">
    <source>
        <dbReference type="ARBA" id="ARBA00022481"/>
    </source>
</evidence>
<dbReference type="Gene3D" id="1.10.287.950">
    <property type="entry name" value="Methyl-accepting chemotaxis protein"/>
    <property type="match status" value="1"/>
</dbReference>
<dbReference type="GO" id="GO:0006935">
    <property type="term" value="P:chemotaxis"/>
    <property type="evidence" value="ECO:0007669"/>
    <property type="project" value="UniProtKB-KW"/>
</dbReference>
<evidence type="ECO:0000256" key="8">
    <source>
        <dbReference type="ARBA" id="ARBA00023136"/>
    </source>
</evidence>
<name>A0A8I0KNM0_CITBR</name>
<proteinExistence type="inferred from homology"/>
<evidence type="ECO:0000313" key="15">
    <source>
        <dbReference type="EMBL" id="MBD3121146.1"/>
    </source>
</evidence>
<dbReference type="GO" id="GO:0007165">
    <property type="term" value="P:signal transduction"/>
    <property type="evidence" value="ECO:0007669"/>
    <property type="project" value="UniProtKB-KW"/>
</dbReference>
<dbReference type="PANTHER" id="PTHR43531:SF14">
    <property type="entry name" value="METHYL-ACCEPTING CHEMOTAXIS PROTEIN I-RELATED"/>
    <property type="match status" value="1"/>
</dbReference>
<dbReference type="SMART" id="SM00283">
    <property type="entry name" value="MA"/>
    <property type="match status" value="1"/>
</dbReference>
<dbReference type="FunFam" id="1.10.287.950:FF:000001">
    <property type="entry name" value="Methyl-accepting chemotaxis sensory transducer"/>
    <property type="match status" value="1"/>
</dbReference>
<dbReference type="SUPFAM" id="SSF58104">
    <property type="entry name" value="Methyl-accepting chemotaxis protein (MCP) signaling domain"/>
    <property type="match status" value="1"/>
</dbReference>
<evidence type="ECO:0000256" key="9">
    <source>
        <dbReference type="ARBA" id="ARBA00023224"/>
    </source>
</evidence>
<keyword evidence="3" id="KW-0488">Methylation</keyword>
<gene>
    <name evidence="15" type="ORF">ID160_00440</name>
</gene>
<feature type="domain" description="HAMP" evidence="14">
    <location>
        <begin position="214"/>
        <end position="266"/>
    </location>
</feature>
<dbReference type="PRINTS" id="PR00260">
    <property type="entry name" value="CHEMTRNSDUCR"/>
</dbReference>
<dbReference type="GO" id="GO:0004888">
    <property type="term" value="F:transmembrane signaling receptor activity"/>
    <property type="evidence" value="ECO:0007669"/>
    <property type="project" value="InterPro"/>
</dbReference>
<dbReference type="Pfam" id="PF00015">
    <property type="entry name" value="MCPsignal"/>
    <property type="match status" value="1"/>
</dbReference>
<accession>A0A8I0KNM0</accession>
<evidence type="ECO:0000259" key="14">
    <source>
        <dbReference type="PROSITE" id="PS50885"/>
    </source>
</evidence>
<reference evidence="15" key="1">
    <citation type="submission" date="2020-09" db="EMBL/GenBank/DDBJ databases">
        <title>Characterization of IncC plasmids in Enterobacterales of food-producing animals originating from China.</title>
        <authorList>
            <person name="Zhang Y."/>
            <person name="Lei C.-W."/>
        </authorList>
    </citation>
    <scope>NUCLEOTIDE SEQUENCE</scope>
    <source>
        <strain evidence="15">CC1</strain>
    </source>
</reference>
<dbReference type="RefSeq" id="WP_109017855.1">
    <property type="nucleotide sequence ID" value="NZ_CP099364.1"/>
</dbReference>
<keyword evidence="2" id="KW-1003">Cell membrane</keyword>